<organism evidence="8 9">
    <name type="scientific">Coleofasciculus chthonoplastes PCC 7420</name>
    <dbReference type="NCBI Taxonomy" id="118168"/>
    <lineage>
        <taxon>Bacteria</taxon>
        <taxon>Bacillati</taxon>
        <taxon>Cyanobacteriota</taxon>
        <taxon>Cyanophyceae</taxon>
        <taxon>Coleofasciculales</taxon>
        <taxon>Coleofasciculaceae</taxon>
        <taxon>Coleofasciculus</taxon>
    </lineage>
</organism>
<dbReference type="eggNOG" id="COG1487">
    <property type="taxonomic scope" value="Bacteria"/>
</dbReference>
<dbReference type="AlphaFoldDB" id="B4VNI0"/>
<comment type="cofactor">
    <cofactor evidence="1">
        <name>Mg(2+)</name>
        <dbReference type="ChEBI" id="CHEBI:18420"/>
    </cofactor>
</comment>
<dbReference type="PANTHER" id="PTHR33653:SF1">
    <property type="entry name" value="RIBONUCLEASE VAPC2"/>
    <property type="match status" value="1"/>
</dbReference>
<accession>B4VNI0</accession>
<dbReference type="SUPFAM" id="SSF88723">
    <property type="entry name" value="PIN domain-like"/>
    <property type="match status" value="1"/>
</dbReference>
<keyword evidence="9" id="KW-1185">Reference proteome</keyword>
<evidence type="ECO:0000256" key="4">
    <source>
        <dbReference type="ARBA" id="ARBA00022723"/>
    </source>
</evidence>
<dbReference type="OrthoDB" id="574223at2"/>
<evidence type="ECO:0000313" key="8">
    <source>
        <dbReference type="EMBL" id="EDX76556.1"/>
    </source>
</evidence>
<comment type="similarity">
    <text evidence="7">Belongs to the PINc/VapC protein family.</text>
</comment>
<name>B4VNI0_9CYAN</name>
<proteinExistence type="inferred from homology"/>
<evidence type="ECO:0000256" key="1">
    <source>
        <dbReference type="ARBA" id="ARBA00001946"/>
    </source>
</evidence>
<keyword evidence="5" id="KW-0378">Hydrolase</keyword>
<gene>
    <name evidence="8" type="ORF">MC7420_4812</name>
</gene>
<dbReference type="PANTHER" id="PTHR33653">
    <property type="entry name" value="RIBONUCLEASE VAPC2"/>
    <property type="match status" value="1"/>
</dbReference>
<dbReference type="GO" id="GO:0004518">
    <property type="term" value="F:nuclease activity"/>
    <property type="evidence" value="ECO:0007669"/>
    <property type="project" value="UniProtKB-KW"/>
</dbReference>
<sequence>MIRYILDTDHVSLFQREHPLVMQQVNATDPQTMAVTIITLEEQVYGRLNRIRRATSAESLVSAYAKLRDTFDFFSRINLLSFPQEAGDCYAELVRQRIRVGTQDLKIAAIALCVKGIVVTRNQRDFCKVPGLELADWTVEELQR</sequence>
<evidence type="ECO:0000313" key="9">
    <source>
        <dbReference type="Proteomes" id="UP000003835"/>
    </source>
</evidence>
<dbReference type="InterPro" id="IPR029060">
    <property type="entry name" value="PIN-like_dom_sf"/>
</dbReference>
<dbReference type="STRING" id="118168.MC7420_4812"/>
<evidence type="ECO:0000256" key="6">
    <source>
        <dbReference type="ARBA" id="ARBA00022842"/>
    </source>
</evidence>
<keyword evidence="6" id="KW-0460">Magnesium</keyword>
<dbReference type="Gene3D" id="3.40.50.1010">
    <property type="entry name" value="5'-nuclease"/>
    <property type="match status" value="1"/>
</dbReference>
<dbReference type="EMBL" id="DS989846">
    <property type="protein sequence ID" value="EDX76556.1"/>
    <property type="molecule type" value="Genomic_DNA"/>
</dbReference>
<keyword evidence="4" id="KW-0479">Metal-binding</keyword>
<dbReference type="HOGENOM" id="CLU_118482_2_0_3"/>
<evidence type="ECO:0000256" key="3">
    <source>
        <dbReference type="ARBA" id="ARBA00022722"/>
    </source>
</evidence>
<evidence type="ECO:0000256" key="7">
    <source>
        <dbReference type="ARBA" id="ARBA00038093"/>
    </source>
</evidence>
<dbReference type="InterPro" id="IPR050556">
    <property type="entry name" value="Type_II_TA_system_RNase"/>
</dbReference>
<reference evidence="8 9" key="1">
    <citation type="submission" date="2008-07" db="EMBL/GenBank/DDBJ databases">
        <authorList>
            <person name="Tandeau de Marsac N."/>
            <person name="Ferriera S."/>
            <person name="Johnson J."/>
            <person name="Kravitz S."/>
            <person name="Beeson K."/>
            <person name="Sutton G."/>
            <person name="Rogers Y.-H."/>
            <person name="Friedman R."/>
            <person name="Frazier M."/>
            <person name="Venter J.C."/>
        </authorList>
    </citation>
    <scope>NUCLEOTIDE SEQUENCE [LARGE SCALE GENOMIC DNA]</scope>
    <source>
        <strain evidence="8 9">PCC 7420</strain>
    </source>
</reference>
<evidence type="ECO:0000256" key="5">
    <source>
        <dbReference type="ARBA" id="ARBA00022801"/>
    </source>
</evidence>
<dbReference type="CDD" id="cd09881">
    <property type="entry name" value="PIN_VapC4-5_FitB-like"/>
    <property type="match status" value="1"/>
</dbReference>
<keyword evidence="3" id="KW-0540">Nuclease</keyword>
<dbReference type="RefSeq" id="WP_006100284.1">
    <property type="nucleotide sequence ID" value="NZ_DS989846.1"/>
</dbReference>
<keyword evidence="2" id="KW-1277">Toxin-antitoxin system</keyword>
<evidence type="ECO:0008006" key="10">
    <source>
        <dbReference type="Google" id="ProtNLM"/>
    </source>
</evidence>
<protein>
    <recommendedName>
        <fullName evidence="10">PIN domain-containing protein</fullName>
    </recommendedName>
</protein>
<dbReference type="Proteomes" id="UP000003835">
    <property type="component" value="Unassembled WGS sequence"/>
</dbReference>
<dbReference type="GO" id="GO:0016787">
    <property type="term" value="F:hydrolase activity"/>
    <property type="evidence" value="ECO:0007669"/>
    <property type="project" value="UniProtKB-KW"/>
</dbReference>
<dbReference type="GO" id="GO:0046872">
    <property type="term" value="F:metal ion binding"/>
    <property type="evidence" value="ECO:0007669"/>
    <property type="project" value="UniProtKB-KW"/>
</dbReference>
<evidence type="ECO:0000256" key="2">
    <source>
        <dbReference type="ARBA" id="ARBA00022649"/>
    </source>
</evidence>